<name>A0ABX1DQ46_9HYPH</name>
<dbReference type="Gene3D" id="3.40.190.10">
    <property type="entry name" value="Periplasmic binding protein-like II"/>
    <property type="match status" value="1"/>
</dbReference>
<gene>
    <name evidence="2" type="ORF">HED55_23570</name>
</gene>
<dbReference type="InterPro" id="IPR005119">
    <property type="entry name" value="LysR_subst-bd"/>
</dbReference>
<accession>A0ABX1DQ46</accession>
<dbReference type="EMBL" id="JAAVLN010000003">
    <property type="protein sequence ID" value="NKC05064.1"/>
    <property type="molecule type" value="Genomic_DNA"/>
</dbReference>
<organism evidence="2 3">
    <name type="scientific">Brucella haematophila</name>
    <dbReference type="NCBI Taxonomy" id="419474"/>
    <lineage>
        <taxon>Bacteria</taxon>
        <taxon>Pseudomonadati</taxon>
        <taxon>Pseudomonadota</taxon>
        <taxon>Alphaproteobacteria</taxon>
        <taxon>Hyphomicrobiales</taxon>
        <taxon>Brucellaceae</taxon>
        <taxon>Brucella/Ochrobactrum group</taxon>
        <taxon>Brucella</taxon>
    </lineage>
</organism>
<evidence type="ECO:0000313" key="2">
    <source>
        <dbReference type="EMBL" id="NKC05064.1"/>
    </source>
</evidence>
<evidence type="ECO:0000259" key="1">
    <source>
        <dbReference type="Pfam" id="PF03466"/>
    </source>
</evidence>
<reference evidence="2 3" key="1">
    <citation type="submission" date="2020-03" db="EMBL/GenBank/DDBJ databases">
        <title>Whole genome sequencing of clinical and environmental type strains of Ochrobactrum.</title>
        <authorList>
            <person name="Dharne M."/>
        </authorList>
    </citation>
    <scope>NUCLEOTIDE SEQUENCE [LARGE SCALE GENOMIC DNA]</scope>
    <source>
        <strain evidence="2 3">CIP 109452</strain>
    </source>
</reference>
<dbReference type="PANTHER" id="PTHR30427">
    <property type="entry name" value="TRANSCRIPTIONAL ACTIVATOR PROTEIN LYSR"/>
    <property type="match status" value="1"/>
</dbReference>
<proteinExistence type="predicted"/>
<dbReference type="SUPFAM" id="SSF53850">
    <property type="entry name" value="Periplasmic binding protein-like II"/>
    <property type="match status" value="1"/>
</dbReference>
<feature type="domain" description="LysR substrate-binding" evidence="1">
    <location>
        <begin position="2"/>
        <end position="129"/>
    </location>
</feature>
<dbReference type="Pfam" id="PF03466">
    <property type="entry name" value="LysR_substrate"/>
    <property type="match status" value="1"/>
</dbReference>
<keyword evidence="3" id="KW-1185">Reference proteome</keyword>
<comment type="caution">
    <text evidence="2">The sequence shown here is derived from an EMBL/GenBank/DDBJ whole genome shotgun (WGS) entry which is preliminary data.</text>
</comment>
<dbReference type="Proteomes" id="UP000704467">
    <property type="component" value="Unassembled WGS sequence"/>
</dbReference>
<dbReference type="PANTHER" id="PTHR30427:SF1">
    <property type="entry name" value="TRANSCRIPTIONAL ACTIVATOR PROTEIN LYSR"/>
    <property type="match status" value="1"/>
</dbReference>
<sequence>MRAVCILPNNHPLTGKAVIHAGDLEGERFISLGKQDRARMQIDKVFSDHGVIRHLQIETGQSDAALVLVGQKVGVSVIDALSAQDFPTDDICVRHFEPKIEFGVWILRSKIRKKSDLIDGLVAFLKNAFTDLPGVD</sequence>
<protein>
    <recommendedName>
        <fullName evidence="1">LysR substrate-binding domain-containing protein</fullName>
    </recommendedName>
</protein>
<evidence type="ECO:0000313" key="3">
    <source>
        <dbReference type="Proteomes" id="UP000704467"/>
    </source>
</evidence>